<dbReference type="InterPro" id="IPR017938">
    <property type="entry name" value="Riboflavin_synthase-like_b-brl"/>
</dbReference>
<dbReference type="InterPro" id="IPR008333">
    <property type="entry name" value="Cbr1-like_FAD-bd_dom"/>
</dbReference>
<keyword evidence="12" id="KW-1185">Reference proteome</keyword>
<dbReference type="Pfam" id="PF00175">
    <property type="entry name" value="NAD_binding_1"/>
    <property type="match status" value="1"/>
</dbReference>
<dbReference type="Proteomes" id="UP000467252">
    <property type="component" value="Chromosome"/>
</dbReference>
<evidence type="ECO:0000259" key="9">
    <source>
        <dbReference type="PROSITE" id="PS51085"/>
    </source>
</evidence>
<evidence type="ECO:0000256" key="1">
    <source>
        <dbReference type="ARBA" id="ARBA00001974"/>
    </source>
</evidence>
<dbReference type="InterPro" id="IPR012675">
    <property type="entry name" value="Beta-grasp_dom_sf"/>
</dbReference>
<evidence type="ECO:0000313" key="12">
    <source>
        <dbReference type="Proteomes" id="UP000467252"/>
    </source>
</evidence>
<dbReference type="PANTHER" id="PTHR47354:SF8">
    <property type="entry name" value="1,2-PHENYLACETYL-COA EPOXIDASE, SUBUNIT E"/>
    <property type="match status" value="1"/>
</dbReference>
<dbReference type="InterPro" id="IPR001433">
    <property type="entry name" value="OxRdtase_FAD/NAD-bd"/>
</dbReference>
<evidence type="ECO:0000256" key="7">
    <source>
        <dbReference type="ARBA" id="ARBA00023004"/>
    </source>
</evidence>
<dbReference type="CDD" id="cd06214">
    <property type="entry name" value="PA_degradation_oxidoreductase_like"/>
    <property type="match status" value="1"/>
</dbReference>
<proteinExistence type="predicted"/>
<keyword evidence="6" id="KW-0560">Oxidoreductase</keyword>
<sequence>MADADGTRPRHAVLTVSEVVQETASAISLKFDRPSCGDFRYQPGQFLTFRIPGDDRGSVARCYSLSSSPATDDHLKVTIKRIAGGYGSNWFADNAVVGSEFEVLPPAGVFTPKSYDNDLLAFAGGSGITPIMSIVKSVLTEGKAGITVVYANRDDRDVIFARELDELCRAHCGRLTVIHWLDSLQGLPTPELLTRLVSPLTYTDVFVCGPAPFMAAVRNTLTGLNFDQNRLHTEVFTSLSNDPFATNLSPESAGAATAHVEIDGLTHVLDWPRNRSLVDTLVDAGIEVPYACREGECGACVCTVTDGQVTMNRVDILEADDVAGGLALGCQARPASDEVSVTFD</sequence>
<dbReference type="Pfam" id="PF00111">
    <property type="entry name" value="Fer2"/>
    <property type="match status" value="1"/>
</dbReference>
<evidence type="ECO:0000256" key="6">
    <source>
        <dbReference type="ARBA" id="ARBA00023002"/>
    </source>
</evidence>
<dbReference type="Gene3D" id="2.40.30.10">
    <property type="entry name" value="Translation factors"/>
    <property type="match status" value="1"/>
</dbReference>
<keyword evidence="2" id="KW-0285">Flavoprotein</keyword>
<evidence type="ECO:0000256" key="5">
    <source>
        <dbReference type="ARBA" id="ARBA00022827"/>
    </source>
</evidence>
<dbReference type="GO" id="GO:0050660">
    <property type="term" value="F:flavin adenine dinucleotide binding"/>
    <property type="evidence" value="ECO:0007669"/>
    <property type="project" value="TreeGrafter"/>
</dbReference>
<feature type="domain" description="2Fe-2S ferredoxin-type" evidence="9">
    <location>
        <begin position="256"/>
        <end position="344"/>
    </location>
</feature>
<dbReference type="InterPro" id="IPR039261">
    <property type="entry name" value="FNR_nucleotide-bd"/>
</dbReference>
<dbReference type="InterPro" id="IPR036010">
    <property type="entry name" value="2Fe-2S_ferredoxin-like_sf"/>
</dbReference>
<dbReference type="CDD" id="cd00207">
    <property type="entry name" value="fer2"/>
    <property type="match status" value="1"/>
</dbReference>
<keyword evidence="3" id="KW-0001">2Fe-2S</keyword>
<dbReference type="Gene3D" id="3.40.50.80">
    <property type="entry name" value="Nucleotide-binding domain of ferredoxin-NADP reductase (FNR) module"/>
    <property type="match status" value="1"/>
</dbReference>
<dbReference type="GO" id="GO:0051537">
    <property type="term" value="F:2 iron, 2 sulfur cluster binding"/>
    <property type="evidence" value="ECO:0007669"/>
    <property type="project" value="UniProtKB-KW"/>
</dbReference>
<dbReference type="InterPro" id="IPR050415">
    <property type="entry name" value="MRET"/>
</dbReference>
<dbReference type="PROSITE" id="PS51384">
    <property type="entry name" value="FAD_FR"/>
    <property type="match status" value="1"/>
</dbReference>
<gene>
    <name evidence="11" type="ORF">MPUL_48650</name>
</gene>
<dbReference type="RefSeq" id="WP_163904761.1">
    <property type="nucleotide sequence ID" value="NZ_AP022599.1"/>
</dbReference>
<evidence type="ECO:0000259" key="10">
    <source>
        <dbReference type="PROSITE" id="PS51384"/>
    </source>
</evidence>
<keyword evidence="4" id="KW-0479">Metal-binding</keyword>
<name>A0A7I7UQU9_MYCPV</name>
<keyword evidence="8" id="KW-0411">Iron-sulfur</keyword>
<dbReference type="EMBL" id="AP022599">
    <property type="protein sequence ID" value="BBY83707.1"/>
    <property type="molecule type" value="Genomic_DNA"/>
</dbReference>
<dbReference type="PROSITE" id="PS51085">
    <property type="entry name" value="2FE2S_FER_2"/>
    <property type="match status" value="1"/>
</dbReference>
<reference evidence="11 12" key="1">
    <citation type="journal article" date="2019" name="Emerg. Microbes Infect.">
        <title>Comprehensive subspecies identification of 175 nontuberculous mycobacteria species based on 7547 genomic profiles.</title>
        <authorList>
            <person name="Matsumoto Y."/>
            <person name="Kinjo T."/>
            <person name="Motooka D."/>
            <person name="Nabeya D."/>
            <person name="Jung N."/>
            <person name="Uechi K."/>
            <person name="Horii T."/>
            <person name="Iida T."/>
            <person name="Fujita J."/>
            <person name="Nakamura S."/>
        </authorList>
    </citation>
    <scope>NUCLEOTIDE SEQUENCE [LARGE SCALE GENOMIC DNA]</scope>
    <source>
        <strain evidence="11 12">JCM 6370</strain>
    </source>
</reference>
<dbReference type="InterPro" id="IPR006058">
    <property type="entry name" value="2Fe2S_fd_BS"/>
</dbReference>
<dbReference type="Gene3D" id="3.10.20.30">
    <property type="match status" value="1"/>
</dbReference>
<keyword evidence="7" id="KW-0408">Iron</keyword>
<evidence type="ECO:0000256" key="3">
    <source>
        <dbReference type="ARBA" id="ARBA00022714"/>
    </source>
</evidence>
<dbReference type="PROSITE" id="PS00197">
    <property type="entry name" value="2FE2S_FER_1"/>
    <property type="match status" value="1"/>
</dbReference>
<dbReference type="SUPFAM" id="SSF63380">
    <property type="entry name" value="Riboflavin synthase domain-like"/>
    <property type="match status" value="1"/>
</dbReference>
<protein>
    <submittedName>
        <fullName evidence="11">3-ketosteroid-9-alpha-hydroxylase reductase subunit</fullName>
    </submittedName>
</protein>
<dbReference type="Pfam" id="PF00970">
    <property type="entry name" value="FAD_binding_6"/>
    <property type="match status" value="1"/>
</dbReference>
<evidence type="ECO:0000256" key="2">
    <source>
        <dbReference type="ARBA" id="ARBA00022630"/>
    </source>
</evidence>
<feature type="domain" description="FAD-binding FR-type" evidence="10">
    <location>
        <begin position="9"/>
        <end position="113"/>
    </location>
</feature>
<comment type="cofactor">
    <cofactor evidence="1">
        <name>FAD</name>
        <dbReference type="ChEBI" id="CHEBI:57692"/>
    </cofactor>
</comment>
<dbReference type="SUPFAM" id="SSF54292">
    <property type="entry name" value="2Fe-2S ferredoxin-like"/>
    <property type="match status" value="1"/>
</dbReference>
<dbReference type="InterPro" id="IPR001041">
    <property type="entry name" value="2Fe-2S_ferredoxin-type"/>
</dbReference>
<evidence type="ECO:0000313" key="11">
    <source>
        <dbReference type="EMBL" id="BBY83707.1"/>
    </source>
</evidence>
<evidence type="ECO:0000256" key="4">
    <source>
        <dbReference type="ARBA" id="ARBA00022723"/>
    </source>
</evidence>
<dbReference type="SUPFAM" id="SSF52343">
    <property type="entry name" value="Ferredoxin reductase-like, C-terminal NADP-linked domain"/>
    <property type="match status" value="1"/>
</dbReference>
<organism evidence="11 12">
    <name type="scientific">Mycolicibacterium pulveris</name>
    <name type="common">Mycobacterium pulveris</name>
    <dbReference type="NCBI Taxonomy" id="36813"/>
    <lineage>
        <taxon>Bacteria</taxon>
        <taxon>Bacillati</taxon>
        <taxon>Actinomycetota</taxon>
        <taxon>Actinomycetes</taxon>
        <taxon>Mycobacteriales</taxon>
        <taxon>Mycobacteriaceae</taxon>
        <taxon>Mycolicibacterium</taxon>
    </lineage>
</organism>
<dbReference type="InterPro" id="IPR017927">
    <property type="entry name" value="FAD-bd_FR_type"/>
</dbReference>
<dbReference type="PANTHER" id="PTHR47354">
    <property type="entry name" value="NADH OXIDOREDUCTASE HCR"/>
    <property type="match status" value="1"/>
</dbReference>
<evidence type="ECO:0000256" key="8">
    <source>
        <dbReference type="ARBA" id="ARBA00023014"/>
    </source>
</evidence>
<keyword evidence="5" id="KW-0274">FAD</keyword>
<dbReference type="GO" id="GO:0016491">
    <property type="term" value="F:oxidoreductase activity"/>
    <property type="evidence" value="ECO:0007669"/>
    <property type="project" value="UniProtKB-KW"/>
</dbReference>
<dbReference type="AlphaFoldDB" id="A0A7I7UQU9"/>
<accession>A0A7I7UQU9</accession>
<dbReference type="GO" id="GO:0046872">
    <property type="term" value="F:metal ion binding"/>
    <property type="evidence" value="ECO:0007669"/>
    <property type="project" value="UniProtKB-KW"/>
</dbReference>
<dbReference type="PRINTS" id="PR00410">
    <property type="entry name" value="PHEHYDRXLASE"/>
</dbReference>